<evidence type="ECO:0000313" key="4">
    <source>
        <dbReference type="EMBL" id="MEK7952110.1"/>
    </source>
</evidence>
<evidence type="ECO:0000313" key="5">
    <source>
        <dbReference type="Proteomes" id="UP001371305"/>
    </source>
</evidence>
<dbReference type="PANTHER" id="PTHR38764">
    <property type="entry name" value="ACYL CARRIER PROTEIN PHOSPHODIESTERASE"/>
    <property type="match status" value="1"/>
</dbReference>
<evidence type="ECO:0000256" key="3">
    <source>
        <dbReference type="ARBA" id="ARBA00023098"/>
    </source>
</evidence>
<dbReference type="PIRSF" id="PIRSF011489">
    <property type="entry name" value="DUF479"/>
    <property type="match status" value="1"/>
</dbReference>
<reference evidence="4 5" key="1">
    <citation type="submission" date="2024-04" db="EMBL/GenBank/DDBJ databases">
        <title>Luteolibacter sp. isolated from soil.</title>
        <authorList>
            <person name="An J."/>
        </authorList>
    </citation>
    <scope>NUCLEOTIDE SEQUENCE [LARGE SCALE GENOMIC DNA]</scope>
    <source>
        <strain evidence="4 5">Y139</strain>
    </source>
</reference>
<dbReference type="Pfam" id="PF04336">
    <property type="entry name" value="ACP_PD"/>
    <property type="match status" value="1"/>
</dbReference>
<name>A0ABU9AZS1_9BACT</name>
<dbReference type="InterPro" id="IPR007431">
    <property type="entry name" value="ACP_PD"/>
</dbReference>
<keyword evidence="2" id="KW-0378">Hydrolase</keyword>
<comment type="caution">
    <text evidence="4">The sequence shown here is derived from an EMBL/GenBank/DDBJ whole genome shotgun (WGS) entry which is preliminary data.</text>
</comment>
<keyword evidence="5" id="KW-1185">Reference proteome</keyword>
<evidence type="ECO:0000256" key="1">
    <source>
        <dbReference type="ARBA" id="ARBA00022516"/>
    </source>
</evidence>
<dbReference type="RefSeq" id="WP_341405868.1">
    <property type="nucleotide sequence ID" value="NZ_JBBUKT010000006.1"/>
</dbReference>
<organism evidence="4 5">
    <name type="scientific">Luteolibacter soli</name>
    <dbReference type="NCBI Taxonomy" id="3135280"/>
    <lineage>
        <taxon>Bacteria</taxon>
        <taxon>Pseudomonadati</taxon>
        <taxon>Verrucomicrobiota</taxon>
        <taxon>Verrucomicrobiia</taxon>
        <taxon>Verrucomicrobiales</taxon>
        <taxon>Verrucomicrobiaceae</taxon>
        <taxon>Luteolibacter</taxon>
    </lineage>
</organism>
<gene>
    <name evidence="4" type="ORF">WKV53_16480</name>
</gene>
<protein>
    <submittedName>
        <fullName evidence="4">ACP phosphodiesterase</fullName>
    </submittedName>
</protein>
<dbReference type="EMBL" id="JBBUKT010000006">
    <property type="protein sequence ID" value="MEK7952110.1"/>
    <property type="molecule type" value="Genomic_DNA"/>
</dbReference>
<dbReference type="PANTHER" id="PTHR38764:SF1">
    <property type="entry name" value="ACYL CARRIER PROTEIN PHOSPHODIESTERASE"/>
    <property type="match status" value="1"/>
</dbReference>
<accession>A0ABU9AZS1</accession>
<keyword evidence="1" id="KW-0444">Lipid biosynthesis</keyword>
<proteinExistence type="predicted"/>
<keyword evidence="3" id="KW-0443">Lipid metabolism</keyword>
<sequence>MNYLAHLLLAEDDPLSRIGNLLGDFVAGRPEALTQKLPLRVVQGIVRHRSIDRFADEHPVTARLKALVAPERRRFAGVIVDLVHDHFLTRHWDRHSPWPLREFIDTCNTALRDHFELLPPFLADTLEERITDDWLGHYGTDEGLDGVFYRVSLRNPAFLPIRTAIEDLRLHRSEFEAGFHEFFPSLEAWVRSLGPETNVVIDRGDASS</sequence>
<evidence type="ECO:0000256" key="2">
    <source>
        <dbReference type="ARBA" id="ARBA00022801"/>
    </source>
</evidence>
<dbReference type="Proteomes" id="UP001371305">
    <property type="component" value="Unassembled WGS sequence"/>
</dbReference>